<dbReference type="PANTHER" id="PTHR24155:SF10">
    <property type="entry name" value="OSTEOCLAST-STIMULATING FACTOR 1"/>
    <property type="match status" value="1"/>
</dbReference>
<evidence type="ECO:0000256" key="5">
    <source>
        <dbReference type="ARBA" id="ARBA00023043"/>
    </source>
</evidence>
<sequence length="160" mass="17928">PDELSFQEGDLLYVFDEVTDPNWWKARCGNQIGLIPSNYDVNCPSPERFFTNTKLAYGTCRCVTVPVESQMEEVEQPLHEAARRGNLDFMQECLKQGVSGTGLDSAGNTPLYWASHAGHVDCVKELLALPRLAVSVQVSDTMMGQLLLHETSKFRMWKSS</sequence>
<evidence type="ECO:0000256" key="3">
    <source>
        <dbReference type="ARBA" id="ARBA00022490"/>
    </source>
</evidence>
<evidence type="ECO:0000259" key="10">
    <source>
        <dbReference type="PROSITE" id="PS50002"/>
    </source>
</evidence>
<dbReference type="SMART" id="SM00326">
    <property type="entry name" value="SH3"/>
    <property type="match status" value="1"/>
</dbReference>
<dbReference type="OrthoDB" id="207120at2759"/>
<evidence type="ECO:0000256" key="4">
    <source>
        <dbReference type="ARBA" id="ARBA00022737"/>
    </source>
</evidence>
<evidence type="ECO:0000256" key="2">
    <source>
        <dbReference type="ARBA" id="ARBA00022443"/>
    </source>
</evidence>
<dbReference type="SUPFAM" id="SSF50044">
    <property type="entry name" value="SH3-domain"/>
    <property type="match status" value="1"/>
</dbReference>
<dbReference type="Pfam" id="PF00018">
    <property type="entry name" value="SH3_1"/>
    <property type="match status" value="1"/>
</dbReference>
<evidence type="ECO:0000256" key="7">
    <source>
        <dbReference type="ARBA" id="ARBA00040640"/>
    </source>
</evidence>
<dbReference type="InterPro" id="IPR002110">
    <property type="entry name" value="Ankyrin_rpt"/>
</dbReference>
<dbReference type="Gene3D" id="2.30.30.40">
    <property type="entry name" value="SH3 Domains"/>
    <property type="match status" value="1"/>
</dbReference>
<dbReference type="Gene3D" id="1.25.40.20">
    <property type="entry name" value="Ankyrin repeat-containing domain"/>
    <property type="match status" value="1"/>
</dbReference>
<dbReference type="InterPro" id="IPR036770">
    <property type="entry name" value="Ankyrin_rpt-contain_sf"/>
</dbReference>
<gene>
    <name evidence="11" type="ORF">Cfor_12389</name>
</gene>
<comment type="caution">
    <text evidence="11">The sequence shown here is derived from an EMBL/GenBank/DDBJ whole genome shotgun (WGS) entry which is preliminary data.</text>
</comment>
<dbReference type="PROSITE" id="PS50088">
    <property type="entry name" value="ANK_REPEAT"/>
    <property type="match status" value="1"/>
</dbReference>
<dbReference type="InterPro" id="IPR036028">
    <property type="entry name" value="SH3-like_dom_sf"/>
</dbReference>
<evidence type="ECO:0000313" key="12">
    <source>
        <dbReference type="Proteomes" id="UP000502823"/>
    </source>
</evidence>
<dbReference type="SMART" id="SM00248">
    <property type="entry name" value="ANK"/>
    <property type="match status" value="2"/>
</dbReference>
<dbReference type="Proteomes" id="UP000502823">
    <property type="component" value="Unassembled WGS sequence"/>
</dbReference>
<protein>
    <recommendedName>
        <fullName evidence="7">Osteoclast-stimulating factor 1</fullName>
    </recommendedName>
</protein>
<feature type="non-terminal residue" evidence="11">
    <location>
        <position position="1"/>
    </location>
</feature>
<dbReference type="EMBL" id="BLKM01009648">
    <property type="protein sequence ID" value="GFG37512.1"/>
    <property type="molecule type" value="Genomic_DNA"/>
</dbReference>
<keyword evidence="2 9" id="KW-0728">SH3 domain</keyword>
<dbReference type="Pfam" id="PF12796">
    <property type="entry name" value="Ank_2"/>
    <property type="match status" value="1"/>
</dbReference>
<keyword evidence="5 8" id="KW-0040">ANK repeat</keyword>
<keyword evidence="3" id="KW-0963">Cytoplasm</keyword>
<dbReference type="SUPFAM" id="SSF48403">
    <property type="entry name" value="Ankyrin repeat"/>
    <property type="match status" value="1"/>
</dbReference>
<keyword evidence="12" id="KW-1185">Reference proteome</keyword>
<dbReference type="PROSITE" id="PS50002">
    <property type="entry name" value="SH3"/>
    <property type="match status" value="1"/>
</dbReference>
<dbReference type="PANTHER" id="PTHR24155">
    <property type="entry name" value="OSTEOCLAST-STIMULATING FACTOR 1"/>
    <property type="match status" value="1"/>
</dbReference>
<evidence type="ECO:0000256" key="6">
    <source>
        <dbReference type="ARBA" id="ARBA00037432"/>
    </source>
</evidence>
<keyword evidence="4" id="KW-0677">Repeat</keyword>
<dbReference type="InParanoid" id="A0A6L2Q1W7"/>
<reference evidence="12" key="1">
    <citation type="submission" date="2020-01" db="EMBL/GenBank/DDBJ databases">
        <title>Draft genome sequence of the Termite Coptotermes fromosanus.</title>
        <authorList>
            <person name="Itakura S."/>
            <person name="Yosikawa Y."/>
            <person name="Umezawa K."/>
        </authorList>
    </citation>
    <scope>NUCLEOTIDE SEQUENCE [LARGE SCALE GENOMIC DNA]</scope>
</reference>
<evidence type="ECO:0000256" key="8">
    <source>
        <dbReference type="PROSITE-ProRule" id="PRU00023"/>
    </source>
</evidence>
<dbReference type="GO" id="GO:0007165">
    <property type="term" value="P:signal transduction"/>
    <property type="evidence" value="ECO:0007669"/>
    <property type="project" value="TreeGrafter"/>
</dbReference>
<evidence type="ECO:0000313" key="11">
    <source>
        <dbReference type="EMBL" id="GFG37512.1"/>
    </source>
</evidence>
<dbReference type="PRINTS" id="PR00452">
    <property type="entry name" value="SH3DOMAIN"/>
</dbReference>
<feature type="repeat" description="ANK" evidence="8">
    <location>
        <begin position="106"/>
        <end position="127"/>
    </location>
</feature>
<dbReference type="AlphaFoldDB" id="A0A6L2Q1W7"/>
<name>A0A6L2Q1W7_COPFO</name>
<proteinExistence type="predicted"/>
<organism evidence="11 12">
    <name type="scientific">Coptotermes formosanus</name>
    <name type="common">Formosan subterranean termite</name>
    <dbReference type="NCBI Taxonomy" id="36987"/>
    <lineage>
        <taxon>Eukaryota</taxon>
        <taxon>Metazoa</taxon>
        <taxon>Ecdysozoa</taxon>
        <taxon>Arthropoda</taxon>
        <taxon>Hexapoda</taxon>
        <taxon>Insecta</taxon>
        <taxon>Pterygota</taxon>
        <taxon>Neoptera</taxon>
        <taxon>Polyneoptera</taxon>
        <taxon>Dictyoptera</taxon>
        <taxon>Blattodea</taxon>
        <taxon>Blattoidea</taxon>
        <taxon>Termitoidae</taxon>
        <taxon>Rhinotermitidae</taxon>
        <taxon>Coptotermes</taxon>
    </lineage>
</organism>
<comment type="function">
    <text evidence="6">Induces bone resorption, acting probably through a signaling cascade which results in the secretion of factor(s) enhancing osteoclast formation and activity.</text>
</comment>
<accession>A0A6L2Q1W7</accession>
<dbReference type="InterPro" id="IPR001452">
    <property type="entry name" value="SH3_domain"/>
</dbReference>
<dbReference type="GO" id="GO:0005737">
    <property type="term" value="C:cytoplasm"/>
    <property type="evidence" value="ECO:0007669"/>
    <property type="project" value="UniProtKB-SubCell"/>
</dbReference>
<evidence type="ECO:0000256" key="1">
    <source>
        <dbReference type="ARBA" id="ARBA00004496"/>
    </source>
</evidence>
<comment type="subcellular location">
    <subcellularLocation>
        <location evidence="1">Cytoplasm</location>
    </subcellularLocation>
</comment>
<evidence type="ECO:0000256" key="9">
    <source>
        <dbReference type="PROSITE-ProRule" id="PRU00192"/>
    </source>
</evidence>
<dbReference type="PROSITE" id="PS50297">
    <property type="entry name" value="ANK_REP_REGION"/>
    <property type="match status" value="1"/>
</dbReference>
<feature type="domain" description="SH3" evidence="10">
    <location>
        <begin position="1"/>
        <end position="45"/>
    </location>
</feature>